<evidence type="ECO:0000313" key="4">
    <source>
        <dbReference type="Proteomes" id="UP000698800"/>
    </source>
</evidence>
<dbReference type="InterPro" id="IPR013216">
    <property type="entry name" value="Methyltransf_11"/>
</dbReference>
<dbReference type="SUPFAM" id="SSF53335">
    <property type="entry name" value="S-adenosyl-L-methionine-dependent methyltransferases"/>
    <property type="match status" value="1"/>
</dbReference>
<comment type="caution">
    <text evidence="3">The sequence shown here is derived from an EMBL/GenBank/DDBJ whole genome shotgun (WGS) entry which is preliminary data.</text>
</comment>
<feature type="region of interest" description="Disordered" evidence="1">
    <location>
        <begin position="806"/>
        <end position="842"/>
    </location>
</feature>
<dbReference type="AlphaFoldDB" id="A0A9P8HZ67"/>
<protein>
    <recommendedName>
        <fullName evidence="2">Methyltransferase type 11 domain-containing protein</fullName>
    </recommendedName>
</protein>
<dbReference type="Pfam" id="PF08241">
    <property type="entry name" value="Methyltransf_11"/>
    <property type="match status" value="1"/>
</dbReference>
<dbReference type="Proteomes" id="UP000698800">
    <property type="component" value="Unassembled WGS sequence"/>
</dbReference>
<reference evidence="3" key="1">
    <citation type="submission" date="2021-03" db="EMBL/GenBank/DDBJ databases">
        <title>Comparative genomics and phylogenomic investigation of the class Geoglossomycetes provide insights into ecological specialization and systematics.</title>
        <authorList>
            <person name="Melie T."/>
            <person name="Pirro S."/>
            <person name="Miller A.N."/>
            <person name="Quandt A."/>
        </authorList>
    </citation>
    <scope>NUCLEOTIDE SEQUENCE</scope>
    <source>
        <strain evidence="3">GBOQ0MN5Z8</strain>
    </source>
</reference>
<organism evidence="3 4">
    <name type="scientific">Glutinoglossum americanum</name>
    <dbReference type="NCBI Taxonomy" id="1670608"/>
    <lineage>
        <taxon>Eukaryota</taxon>
        <taxon>Fungi</taxon>
        <taxon>Dikarya</taxon>
        <taxon>Ascomycota</taxon>
        <taxon>Pezizomycotina</taxon>
        <taxon>Geoglossomycetes</taxon>
        <taxon>Geoglossales</taxon>
        <taxon>Geoglossaceae</taxon>
        <taxon>Glutinoglossum</taxon>
    </lineage>
</organism>
<evidence type="ECO:0000256" key="1">
    <source>
        <dbReference type="SAM" id="MobiDB-lite"/>
    </source>
</evidence>
<proteinExistence type="predicted"/>
<dbReference type="OrthoDB" id="10256176at2759"/>
<sequence>MDREITRTAQRASKSFSYFRRSEPTEPFVSPIEDDFPTPRAFSLRNPPSPMSCDGYLVSPVDEKPNNTRPPDFDDMYDATDDEIDRDEPLEIDVIPPEDEDAPPVIVRRPSTRSAHAPIRTDSLDPGIPRNRYPSLAIPRGGKWSGPHEIKMNSPVPPTPPPKIPISPAALSLLARDAPDSTAPPSLDGSLTSDQLANSTAPPTPSIPTPEIAGVDPAAGWSEGGIQLHPDALATLNVLPSNGIGHQYEDQIIEEQGIEERVIETPHPQQQMQQIPNYSLHRSAAIRIAPPNRRSLASMAQVDIPSPSTFFSQLASPTRNTWCPTSPHPLSSSTAENFYTYPWNKPIEQVVEVEEDASDGPPTARPTILHDAISEEPAVEEPANEGRPSEESAASKDGIVEEHIETSQAGVDFDQKYRRELKHTSMINLDRTSQWLSTQSTYLTALKDLKEEIHAKIDEEAPKPETEVVDRASVSTKKSVRFSQDLDGQEEQGQSAAVVKKESAYYRAFQRFSGNSNSNDAFTYRQTRSDALHAQRICQPVTHILQLSSQYELKRRTIHEDATPEEKQEARAAREAEAVDQMNLAMWNVAANMVLNQGKLLVSPVAKKLAQAGKAPAVGILQRDRTRILDLGGQPVCDWAWHCARQFPNTKVYTVYPKTNLSQLTNPTAIRGPHNHRSVSVPQLHRLPFAENYFDVIVVRSIYMFLKAKNMIGAPREFDDEYDLCLKECYRCLKPGGYLEFSLLDADIMNAGPLGSAMSVEFSFRLKTRGYDPYPTRAWTGRLQKAGFGTVKRAWVFLPMGAPATTPNVPSKRDEAGPGKSSDDVREKGEEEKEKEEEVQGTTPEVAGITGLVGSWAWEKWMLKLHTEVGKRGASALDGVNAVLEEGRKGGAGWRSLCGYARKPLERA</sequence>
<evidence type="ECO:0000259" key="2">
    <source>
        <dbReference type="Pfam" id="PF08241"/>
    </source>
</evidence>
<dbReference type="Gene3D" id="3.40.50.150">
    <property type="entry name" value="Vaccinia Virus protein VP39"/>
    <property type="match status" value="1"/>
</dbReference>
<feature type="compositionally biased region" description="Basic and acidic residues" evidence="1">
    <location>
        <begin position="387"/>
        <end position="397"/>
    </location>
</feature>
<accession>A0A9P8HZ67</accession>
<feature type="compositionally biased region" description="Basic and acidic residues" evidence="1">
    <location>
        <begin position="811"/>
        <end position="838"/>
    </location>
</feature>
<feature type="compositionally biased region" description="Polar residues" evidence="1">
    <location>
        <begin position="7"/>
        <end position="16"/>
    </location>
</feature>
<keyword evidence="4" id="KW-1185">Reference proteome</keyword>
<gene>
    <name evidence="3" type="ORF">FGG08_007475</name>
</gene>
<dbReference type="EMBL" id="JAGHQL010000315">
    <property type="protein sequence ID" value="KAH0533905.1"/>
    <property type="molecule type" value="Genomic_DNA"/>
</dbReference>
<name>A0A9P8HZ67_9PEZI</name>
<feature type="compositionally biased region" description="Polar residues" evidence="1">
    <location>
        <begin position="189"/>
        <end position="198"/>
    </location>
</feature>
<feature type="region of interest" description="Disordered" evidence="1">
    <location>
        <begin position="374"/>
        <end position="397"/>
    </location>
</feature>
<feature type="compositionally biased region" description="Pro residues" evidence="1">
    <location>
        <begin position="155"/>
        <end position="165"/>
    </location>
</feature>
<feature type="region of interest" description="Disordered" evidence="1">
    <location>
        <begin position="94"/>
        <end position="223"/>
    </location>
</feature>
<dbReference type="InterPro" id="IPR029063">
    <property type="entry name" value="SAM-dependent_MTases_sf"/>
</dbReference>
<evidence type="ECO:0000313" key="3">
    <source>
        <dbReference type="EMBL" id="KAH0533905.1"/>
    </source>
</evidence>
<dbReference type="GO" id="GO:0008757">
    <property type="term" value="F:S-adenosylmethionine-dependent methyltransferase activity"/>
    <property type="evidence" value="ECO:0007669"/>
    <property type="project" value="InterPro"/>
</dbReference>
<feature type="domain" description="Methyltransferase type 11" evidence="2">
    <location>
        <begin position="680"/>
        <end position="739"/>
    </location>
</feature>
<feature type="region of interest" description="Disordered" evidence="1">
    <location>
        <begin position="1"/>
        <end position="80"/>
    </location>
</feature>